<evidence type="ECO:0000256" key="3">
    <source>
        <dbReference type="ARBA" id="ARBA00017562"/>
    </source>
</evidence>
<protein>
    <recommendedName>
        <fullName evidence="3 9">Biotin carboxyl carrier protein of acetyl-CoA carboxylase</fullName>
    </recommendedName>
</protein>
<gene>
    <name evidence="11" type="primary">accB</name>
    <name evidence="11" type="ordered locus">BARCL_0805</name>
</gene>
<dbReference type="STRING" id="696125.BARCL_0805"/>
<keyword evidence="8 9" id="KW-0092">Biotin</keyword>
<evidence type="ECO:0000259" key="10">
    <source>
        <dbReference type="PROSITE" id="PS50968"/>
    </source>
</evidence>
<dbReference type="Gene3D" id="2.40.50.100">
    <property type="match status" value="1"/>
</dbReference>
<evidence type="ECO:0000313" key="11">
    <source>
        <dbReference type="EMBL" id="CBI76486.1"/>
    </source>
</evidence>
<dbReference type="HOGENOM" id="CLU_016733_3_1_5"/>
<dbReference type="PANTHER" id="PTHR45266">
    <property type="entry name" value="OXALOACETATE DECARBOXYLASE ALPHA CHAIN"/>
    <property type="match status" value="1"/>
</dbReference>
<dbReference type="InterPro" id="IPR000089">
    <property type="entry name" value="Biotin_lipoyl"/>
</dbReference>
<dbReference type="EMBL" id="FN645454">
    <property type="protein sequence ID" value="CBI76486.1"/>
    <property type="molecule type" value="Genomic_DNA"/>
</dbReference>
<dbReference type="PROSITE" id="PS50968">
    <property type="entry name" value="BIOTINYL_LIPOYL"/>
    <property type="match status" value="1"/>
</dbReference>
<dbReference type="RefSeq" id="WP_013545124.1">
    <property type="nucleotide sequence ID" value="NC_014932.1"/>
</dbReference>
<reference evidence="12" key="1">
    <citation type="submission" date="2009-11" db="EMBL/GenBank/DDBJ databases">
        <title>Genome sequencing of Bartonella species and comparative genomics.</title>
        <authorList>
            <person name="Engel P."/>
            <person name="Salzburger W."/>
            <person name="Marius L."/>
            <person name="Chao-Chin C."/>
            <person name="Soichi M."/>
            <person name="Christa L."/>
            <person name="Alexandra C."/>
            <person name="Aurelie L."/>
            <person name="Claudine M."/>
            <person name="Stephan S.C."/>
            <person name="Christoph D."/>
        </authorList>
    </citation>
    <scope>NUCLEOTIDE SEQUENCE [LARGE SCALE GENOMIC DNA]</scope>
    <source>
        <strain evidence="12">CIP 104772 / 73</strain>
    </source>
</reference>
<accession>E6YHZ8</accession>
<dbReference type="KEGG" id="bcd:BARCL_0805"/>
<keyword evidence="12" id="KW-1185">Reference proteome</keyword>
<dbReference type="UniPathway" id="UPA00094"/>
<evidence type="ECO:0000256" key="2">
    <source>
        <dbReference type="ARBA" id="ARBA00005194"/>
    </source>
</evidence>
<dbReference type="OrthoDB" id="9811735at2"/>
<dbReference type="GO" id="GO:0006633">
    <property type="term" value="P:fatty acid biosynthetic process"/>
    <property type="evidence" value="ECO:0007669"/>
    <property type="project" value="UniProtKB-UniPathway"/>
</dbReference>
<feature type="domain" description="Lipoyl-binding" evidence="10">
    <location>
        <begin position="83"/>
        <end position="159"/>
    </location>
</feature>
<reference evidence="11 12" key="2">
    <citation type="journal article" date="2011" name="PLoS Genet.">
        <title>Parallel evolution of a type IV secretion system in radiating lineages of the host-restricted bacterial pathogen Bartonella.</title>
        <authorList>
            <person name="Engel P."/>
            <person name="Salzburger W."/>
            <person name="Liesch M."/>
            <person name="Chang C.C."/>
            <person name="Maruyama S."/>
            <person name="Lanz C."/>
            <person name="Calteau A."/>
            <person name="Lajus A."/>
            <person name="Medigue C."/>
            <person name="Schuster S.C."/>
            <person name="Dehio C."/>
        </authorList>
    </citation>
    <scope>NUCLEOTIDE SEQUENCE [LARGE SCALE GENOMIC DNA]</scope>
    <source>
        <strain evidence="12">CIP 104772 / 73</strain>
    </source>
</reference>
<dbReference type="GO" id="GO:0009317">
    <property type="term" value="C:acetyl-CoA carboxylase complex"/>
    <property type="evidence" value="ECO:0007669"/>
    <property type="project" value="InterPro"/>
</dbReference>
<proteinExistence type="predicted"/>
<evidence type="ECO:0000256" key="1">
    <source>
        <dbReference type="ARBA" id="ARBA00003761"/>
    </source>
</evidence>
<dbReference type="InterPro" id="IPR050709">
    <property type="entry name" value="Biotin_Carboxyl_Carrier/Decarb"/>
</dbReference>
<dbReference type="InterPro" id="IPR001882">
    <property type="entry name" value="Biotin_BS"/>
</dbReference>
<sequence>MAMKKMDANKYTGIDMAIIRDLAEILNDTNLTNIEVEQGGLRICVARQNTNSEQTVYAPVSSAAVVPSSIPTTVAFTKKEKSKNEIASPMVGTAYLAPAPGAQPFVKVGQNVSKGQTLLIIEAMKTMNQIPSPHSGTVTAILVKDGQPVEFDEPLIIVE</sequence>
<evidence type="ECO:0000256" key="7">
    <source>
        <dbReference type="ARBA" id="ARBA00023160"/>
    </source>
</evidence>
<dbReference type="CDD" id="cd06850">
    <property type="entry name" value="biotinyl_domain"/>
    <property type="match status" value="1"/>
</dbReference>
<dbReference type="InterPro" id="IPR001249">
    <property type="entry name" value="AcCoA_biotinCC"/>
</dbReference>
<name>E6YHZ8_BARC7</name>
<evidence type="ECO:0000256" key="5">
    <source>
        <dbReference type="ARBA" id="ARBA00022832"/>
    </source>
</evidence>
<evidence type="ECO:0000256" key="9">
    <source>
        <dbReference type="RuleBase" id="RU364072"/>
    </source>
</evidence>
<dbReference type="Proteomes" id="UP000009101">
    <property type="component" value="Chromosome"/>
</dbReference>
<keyword evidence="7 9" id="KW-0275">Fatty acid biosynthesis</keyword>
<keyword evidence="4 9" id="KW-0444">Lipid biosynthesis</keyword>
<dbReference type="Pfam" id="PF00364">
    <property type="entry name" value="Biotin_lipoyl"/>
    <property type="match status" value="1"/>
</dbReference>
<evidence type="ECO:0000256" key="6">
    <source>
        <dbReference type="ARBA" id="ARBA00023098"/>
    </source>
</evidence>
<dbReference type="GO" id="GO:0003989">
    <property type="term" value="F:acetyl-CoA carboxylase activity"/>
    <property type="evidence" value="ECO:0007669"/>
    <property type="project" value="InterPro"/>
</dbReference>
<dbReference type="SUPFAM" id="SSF51230">
    <property type="entry name" value="Single hybrid motif"/>
    <property type="match status" value="1"/>
</dbReference>
<dbReference type="NCBIfam" id="TIGR00531">
    <property type="entry name" value="BCCP"/>
    <property type="match status" value="1"/>
</dbReference>
<dbReference type="InterPro" id="IPR011053">
    <property type="entry name" value="Single_hybrid_motif"/>
</dbReference>
<keyword evidence="6 9" id="KW-0443">Lipid metabolism</keyword>
<comment type="function">
    <text evidence="1 9">This protein is a component of the acetyl coenzyme A carboxylase complex; first, biotin carboxylase catalyzes the carboxylation of the carrier protein and then the transcarboxylase transfers the carboxyl group to form malonyl-CoA.</text>
</comment>
<evidence type="ECO:0000256" key="8">
    <source>
        <dbReference type="ARBA" id="ARBA00023267"/>
    </source>
</evidence>
<dbReference type="PRINTS" id="PR01071">
    <property type="entry name" value="ACOABIOTINCC"/>
</dbReference>
<evidence type="ECO:0000313" key="12">
    <source>
        <dbReference type="Proteomes" id="UP000009101"/>
    </source>
</evidence>
<dbReference type="FunFam" id="2.40.50.100:FF:000003">
    <property type="entry name" value="Acetyl-CoA carboxylase biotin carboxyl carrier protein"/>
    <property type="match status" value="1"/>
</dbReference>
<dbReference type="PANTHER" id="PTHR45266:SF3">
    <property type="entry name" value="OXALOACETATE DECARBOXYLASE ALPHA CHAIN"/>
    <property type="match status" value="1"/>
</dbReference>
<keyword evidence="5 9" id="KW-0276">Fatty acid metabolism</keyword>
<organism evidence="11 12">
    <name type="scientific">Bartonella clarridgeiae (strain CCUG 45776 / CIP 104772 / 73)</name>
    <dbReference type="NCBI Taxonomy" id="696125"/>
    <lineage>
        <taxon>Bacteria</taxon>
        <taxon>Pseudomonadati</taxon>
        <taxon>Pseudomonadota</taxon>
        <taxon>Alphaproteobacteria</taxon>
        <taxon>Hyphomicrobiales</taxon>
        <taxon>Bartonellaceae</taxon>
        <taxon>Bartonella</taxon>
    </lineage>
</organism>
<dbReference type="eggNOG" id="COG0511">
    <property type="taxonomic scope" value="Bacteria"/>
</dbReference>
<dbReference type="PROSITE" id="PS00188">
    <property type="entry name" value="BIOTIN"/>
    <property type="match status" value="1"/>
</dbReference>
<comment type="pathway">
    <text evidence="2 9">Lipid metabolism; fatty acid biosynthesis.</text>
</comment>
<evidence type="ECO:0000256" key="4">
    <source>
        <dbReference type="ARBA" id="ARBA00022516"/>
    </source>
</evidence>
<dbReference type="AlphaFoldDB" id="E6YHZ8"/>